<name>A0A356LFA6_9BURK</name>
<dbReference type="Gene3D" id="2.30.110.10">
    <property type="entry name" value="Electron Transport, Fmn-binding Protein, Chain A"/>
    <property type="match status" value="1"/>
</dbReference>
<reference evidence="3 4" key="1">
    <citation type="journal article" date="2018" name="Nat. Biotechnol.">
        <title>A standardized bacterial taxonomy based on genome phylogeny substantially revises the tree of life.</title>
        <authorList>
            <person name="Parks D.H."/>
            <person name="Chuvochina M."/>
            <person name="Waite D.W."/>
            <person name="Rinke C."/>
            <person name="Skarshewski A."/>
            <person name="Chaumeil P.A."/>
            <person name="Hugenholtz P."/>
        </authorList>
    </citation>
    <scope>NUCLEOTIDE SEQUENCE [LARGE SCALE GENOMIC DNA]</scope>
    <source>
        <strain evidence="3">UBA10707</strain>
    </source>
</reference>
<protein>
    <submittedName>
        <fullName evidence="3">Flavin reductase</fullName>
    </submittedName>
</protein>
<dbReference type="PANTHER" id="PTHR30466:SF1">
    <property type="entry name" value="FMN REDUCTASE (NADH) RUTF"/>
    <property type="match status" value="1"/>
</dbReference>
<dbReference type="GO" id="GO:0010181">
    <property type="term" value="F:FMN binding"/>
    <property type="evidence" value="ECO:0007669"/>
    <property type="project" value="InterPro"/>
</dbReference>
<evidence type="ECO:0000313" key="3">
    <source>
        <dbReference type="EMBL" id="HBP29703.1"/>
    </source>
</evidence>
<accession>A0A356LFA6</accession>
<evidence type="ECO:0000313" key="4">
    <source>
        <dbReference type="Proteomes" id="UP000264036"/>
    </source>
</evidence>
<gene>
    <name evidence="3" type="ORF">DD666_09840</name>
</gene>
<proteinExistence type="predicted"/>
<dbReference type="GO" id="GO:0042602">
    <property type="term" value="F:riboflavin reductase (NADPH) activity"/>
    <property type="evidence" value="ECO:0007669"/>
    <property type="project" value="TreeGrafter"/>
</dbReference>
<dbReference type="AlphaFoldDB" id="A0A356LFA6"/>
<organism evidence="3 4">
    <name type="scientific">Advenella kashmirensis</name>
    <dbReference type="NCBI Taxonomy" id="310575"/>
    <lineage>
        <taxon>Bacteria</taxon>
        <taxon>Pseudomonadati</taxon>
        <taxon>Pseudomonadota</taxon>
        <taxon>Betaproteobacteria</taxon>
        <taxon>Burkholderiales</taxon>
        <taxon>Alcaligenaceae</taxon>
    </lineage>
</organism>
<dbReference type="EMBL" id="DOEK01000027">
    <property type="protein sequence ID" value="HBP29703.1"/>
    <property type="molecule type" value="Genomic_DNA"/>
</dbReference>
<feature type="domain" description="Flavin reductase like" evidence="2">
    <location>
        <begin position="114"/>
        <end position="258"/>
    </location>
</feature>
<dbReference type="InterPro" id="IPR050268">
    <property type="entry name" value="NADH-dep_flavin_reductase"/>
</dbReference>
<dbReference type="SUPFAM" id="SSF50475">
    <property type="entry name" value="FMN-binding split barrel"/>
    <property type="match status" value="1"/>
</dbReference>
<dbReference type="PANTHER" id="PTHR30466">
    <property type="entry name" value="FLAVIN REDUCTASE"/>
    <property type="match status" value="1"/>
</dbReference>
<evidence type="ECO:0000259" key="2">
    <source>
        <dbReference type="SMART" id="SM00903"/>
    </source>
</evidence>
<dbReference type="Proteomes" id="UP000264036">
    <property type="component" value="Unassembled WGS sequence"/>
</dbReference>
<evidence type="ECO:0000256" key="1">
    <source>
        <dbReference type="ARBA" id="ARBA00023002"/>
    </source>
</evidence>
<dbReference type="SMART" id="SM00903">
    <property type="entry name" value="Flavin_Reduct"/>
    <property type="match status" value="1"/>
</dbReference>
<dbReference type="Pfam" id="PF01613">
    <property type="entry name" value="Flavin_Reduct"/>
    <property type="match status" value="1"/>
</dbReference>
<dbReference type="InterPro" id="IPR002563">
    <property type="entry name" value="Flavin_Rdtase-like_dom"/>
</dbReference>
<comment type="caution">
    <text evidence="3">The sequence shown here is derived from an EMBL/GenBank/DDBJ whole genome shotgun (WGS) entry which is preliminary data.</text>
</comment>
<dbReference type="InterPro" id="IPR012349">
    <property type="entry name" value="Split_barrel_FMN-bd"/>
</dbReference>
<keyword evidence="1" id="KW-0560">Oxidoreductase</keyword>
<sequence>MRIHLTNTGAITVLDAAEFRKLDVLIDPLAPEKLEQAILKIGRREDDDHIRLSPAVLRFLADRAGDAQWESGFAQMMAYATKSGWVDEHGDVRVHIERNEIDEVVTEVEFKAAMRALPAGISAVTTGSGQQVAGIIVSSLTSISAEPPLVGFFINESSSIVPALLANGRFVANVLGEAHRDVMSAFLCEKQGPARFSKGDWGSGLHDQPVLNDALASVECDIVNTQALGTHRMIVGKIRRSVSRQASPMINFNAGTHRLEPLPL</sequence>